<keyword evidence="6" id="KW-1185">Reference proteome</keyword>
<protein>
    <submittedName>
        <fullName evidence="5">Uncharacterized protein</fullName>
    </submittedName>
</protein>
<dbReference type="PANTHER" id="PTHR35408:SF1">
    <property type="entry name" value="GLYCOSYLTRANSFERASE 2-LIKE DOMAIN-CONTAINING PROTEIN"/>
    <property type="match status" value="1"/>
</dbReference>
<sequence>MNAIKGYLAPGKTAEKEPRKTKNNETSAPVQVEMHTTPPLGSPMAGSFMNHSRPSSLYPEGDFRNGPRESVMNVKADVVVSWLHQQQMEKLWAVGAPGEGVILKKAKDDFTCCPPSLRTEPSGIFDYIVAMNVRAAMTVNTRVIKIFLARQHADYVPLSDGLRLQVLPTVEYLPRCQKHHFGAFIQDQQILVVWDDEAKHLLKRAEYIERSLLEMIWAEDEPEVDEKKGGAHTSTADLGNGSDIEEGYGTEEKRPTLLINPFMVAATLCLLIVALGLGWKKLALEVAVDGDYVRLALLLVTPCQVFVSLFFMQVIVVNLTQCFGPINHLNTNSKFYSGKAPQRLNRNNRDLPHVTIQMPVYKEGLVAVIQPTIISLKAAISTYELQGGTANIFINDDGMQLIPEEEAQARRDFYDEHTIGWVARPGHKPNPENGEKAFLRRGNNKVEEKLLNIARHEGWSQTEEYVAYDHCLAQVLEEEEGRALAGGNVRVGDYILLIDSDTRVPADCLLDAASEMEQSPQVGILQFNTGVMQVTDSFFENGITFFTNLVYTAIRFAVAMGDVSPFVGHNAFLRWSAVQQVSYHDEDGYEKFWSESHVSEDFDMSLRLQVNEISSSATPPILAMDSRREFVCSNMRLTSKITMMAYIGTYYAIGASWILTVANYFIMGWDNALWVMFSLAVLRYRLSERSFFGSIFENFKWLLLMTVFLGGLSMHVSQSLLCHFFEIDMTWGATAKEVENVTFFEEIPRLLKRFKYTFVFCIAMTACMIVDEREGTFEAVG</sequence>
<proteinExistence type="predicted"/>
<feature type="transmembrane region" description="Helical" evidence="2">
    <location>
        <begin position="698"/>
        <end position="716"/>
    </location>
</feature>
<dbReference type="Gene3D" id="3.90.550.10">
    <property type="entry name" value="Spore Coat Polysaccharide Biosynthesis Protein SpsA, Chain A"/>
    <property type="match status" value="1"/>
</dbReference>
<evidence type="ECO:0000256" key="2">
    <source>
        <dbReference type="SAM" id="Phobius"/>
    </source>
</evidence>
<gene>
    <name evidence="5" type="ORF">DID88_009057</name>
</gene>
<dbReference type="EMBL" id="QKRW01000061">
    <property type="protein sequence ID" value="RAL59028.1"/>
    <property type="molecule type" value="Genomic_DNA"/>
</dbReference>
<evidence type="ECO:0000313" key="5">
    <source>
        <dbReference type="EMBL" id="RAL59028.1"/>
    </source>
</evidence>
<keyword evidence="2" id="KW-0812">Transmembrane</keyword>
<dbReference type="Pfam" id="PF13632">
    <property type="entry name" value="Glyco_trans_2_3"/>
    <property type="match status" value="1"/>
</dbReference>
<evidence type="ECO:0000259" key="3">
    <source>
        <dbReference type="Pfam" id="PF13632"/>
    </source>
</evidence>
<keyword evidence="2" id="KW-1133">Transmembrane helix</keyword>
<dbReference type="InterPro" id="IPR057688">
    <property type="entry name" value="DUF7928"/>
</dbReference>
<feature type="transmembrane region" description="Helical" evidence="2">
    <location>
        <begin position="643"/>
        <end position="665"/>
    </location>
</feature>
<name>A0A395IHW3_9HELO</name>
<organism evidence="5 6">
    <name type="scientific">Monilinia fructigena</name>
    <dbReference type="NCBI Taxonomy" id="38457"/>
    <lineage>
        <taxon>Eukaryota</taxon>
        <taxon>Fungi</taxon>
        <taxon>Dikarya</taxon>
        <taxon>Ascomycota</taxon>
        <taxon>Pezizomycotina</taxon>
        <taxon>Leotiomycetes</taxon>
        <taxon>Helotiales</taxon>
        <taxon>Sclerotiniaceae</taxon>
        <taxon>Monilinia</taxon>
    </lineage>
</organism>
<evidence type="ECO:0000259" key="4">
    <source>
        <dbReference type="Pfam" id="PF25550"/>
    </source>
</evidence>
<feature type="compositionally biased region" description="Basic and acidic residues" evidence="1">
    <location>
        <begin position="13"/>
        <end position="23"/>
    </location>
</feature>
<dbReference type="SUPFAM" id="SSF53448">
    <property type="entry name" value="Nucleotide-diphospho-sugar transferases"/>
    <property type="match status" value="1"/>
</dbReference>
<feature type="transmembrane region" description="Helical" evidence="2">
    <location>
        <begin position="257"/>
        <end position="277"/>
    </location>
</feature>
<dbReference type="InterPro" id="IPR029044">
    <property type="entry name" value="Nucleotide-diphossugar_trans"/>
</dbReference>
<dbReference type="Proteomes" id="UP000249056">
    <property type="component" value="Unassembled WGS sequence"/>
</dbReference>
<comment type="caution">
    <text evidence="5">The sequence shown here is derived from an EMBL/GenBank/DDBJ whole genome shotgun (WGS) entry which is preliminary data.</text>
</comment>
<dbReference type="InterPro" id="IPR001173">
    <property type="entry name" value="Glyco_trans_2-like"/>
</dbReference>
<reference evidence="5 6" key="1">
    <citation type="submission" date="2018-06" db="EMBL/GenBank/DDBJ databases">
        <title>Genome Sequence of the Brown Rot Fungal Pathogen Monilinia fructigena.</title>
        <authorList>
            <person name="Landi L."/>
            <person name="De Miccolis Angelini R.M."/>
            <person name="Pollastro S."/>
            <person name="Abate D."/>
            <person name="Faretra F."/>
            <person name="Romanazzi G."/>
        </authorList>
    </citation>
    <scope>NUCLEOTIDE SEQUENCE [LARGE SCALE GENOMIC DNA]</scope>
    <source>
        <strain evidence="5 6">Mfrg269</strain>
    </source>
</reference>
<dbReference type="AlphaFoldDB" id="A0A395IHW3"/>
<feature type="domain" description="Glycosyltransferase 2-like" evidence="3">
    <location>
        <begin position="494"/>
        <end position="618"/>
    </location>
</feature>
<dbReference type="Pfam" id="PF25550">
    <property type="entry name" value="DUF7928"/>
    <property type="match status" value="1"/>
</dbReference>
<dbReference type="OrthoDB" id="38531at2759"/>
<accession>A0A395IHW3</accession>
<keyword evidence="2" id="KW-0472">Membrane</keyword>
<feature type="domain" description="DUF7928" evidence="4">
    <location>
        <begin position="75"/>
        <end position="226"/>
    </location>
</feature>
<feature type="transmembrane region" description="Helical" evidence="2">
    <location>
        <begin position="297"/>
        <end position="319"/>
    </location>
</feature>
<dbReference type="PANTHER" id="PTHR35408">
    <property type="entry name" value="CHROMOSOME 15, WHOLE GENOME SHOTGUN SEQUENCE"/>
    <property type="match status" value="1"/>
</dbReference>
<evidence type="ECO:0000256" key="1">
    <source>
        <dbReference type="SAM" id="MobiDB-lite"/>
    </source>
</evidence>
<feature type="region of interest" description="Disordered" evidence="1">
    <location>
        <begin position="1"/>
        <end position="28"/>
    </location>
</feature>
<evidence type="ECO:0000313" key="6">
    <source>
        <dbReference type="Proteomes" id="UP000249056"/>
    </source>
</evidence>